<dbReference type="EMBL" id="ON746381">
    <property type="protein sequence ID" value="UYL95468.1"/>
    <property type="molecule type" value="Viral_cRNA"/>
</dbReference>
<organism evidence="2">
    <name type="scientific">Zhangye Chuvi tick virus 1</name>
    <dbReference type="NCBI Taxonomy" id="2972091"/>
    <lineage>
        <taxon>Viruses</taxon>
        <taxon>Riboviria</taxon>
        <taxon>Orthornavirae</taxon>
        <taxon>Negarnaviricota</taxon>
        <taxon>Haploviricotina</taxon>
        <taxon>Monjiviricetes</taxon>
        <taxon>Jingchuvirales</taxon>
        <taxon>Chuviridae</taxon>
    </lineage>
</organism>
<accession>A0A9E7V236</accession>
<evidence type="ECO:0000256" key="1">
    <source>
        <dbReference type="SAM" id="MobiDB-lite"/>
    </source>
</evidence>
<feature type="region of interest" description="Disordered" evidence="1">
    <location>
        <begin position="1"/>
        <end position="55"/>
    </location>
</feature>
<sequence>MLITSGPDTMLARSARSRRDSNGGSDSDDYLQDLPTVAPTSVQPAPTPSAPPRLPPIEARLAQMDAKLDQILDGLVHLRAQMSTLAVAAPEGSKMRVQSRRQH</sequence>
<proteinExistence type="predicted"/>
<reference evidence="2" key="1">
    <citation type="submission" date="2022-05" db="EMBL/GenBank/DDBJ databases">
        <authorList>
            <person name="Cao W."/>
            <person name="Jia N."/>
            <person name="Lam T.T.-Y."/>
            <person name="Ni X."/>
            <person name="Liu J."/>
        </authorList>
    </citation>
    <scope>NUCLEOTIDE SEQUENCE</scope>
    <source>
        <strain evidence="2">TIGMIC 1</strain>
    </source>
</reference>
<protein>
    <submittedName>
        <fullName evidence="2">Uncharacterized protein</fullName>
    </submittedName>
</protein>
<feature type="compositionally biased region" description="Pro residues" evidence="1">
    <location>
        <begin position="45"/>
        <end position="55"/>
    </location>
</feature>
<name>A0A9E7V236_9VIRU</name>
<feature type="compositionally biased region" description="Low complexity" evidence="1">
    <location>
        <begin position="35"/>
        <end position="44"/>
    </location>
</feature>
<evidence type="ECO:0000313" key="2">
    <source>
        <dbReference type="EMBL" id="UYL95468.1"/>
    </source>
</evidence>